<proteinExistence type="inferred from homology"/>
<evidence type="ECO:0000313" key="3">
    <source>
        <dbReference type="EMBL" id="OPZ93538.1"/>
    </source>
</evidence>
<dbReference type="InterPro" id="IPR036928">
    <property type="entry name" value="AS_sf"/>
</dbReference>
<accession>A0A1V5MJY6</accession>
<name>A0A1V5MJY6_UNCT6</name>
<dbReference type="Proteomes" id="UP000485484">
    <property type="component" value="Unassembled WGS sequence"/>
</dbReference>
<organism evidence="3">
    <name type="scientific">candidate division TA06 bacterium ADurb.Bin417</name>
    <dbReference type="NCBI Taxonomy" id="1852828"/>
    <lineage>
        <taxon>Bacteria</taxon>
        <taxon>Bacteria division TA06</taxon>
    </lineage>
</organism>
<dbReference type="GO" id="GO:0016874">
    <property type="term" value="F:ligase activity"/>
    <property type="evidence" value="ECO:0007669"/>
    <property type="project" value="UniProtKB-KW"/>
</dbReference>
<comment type="caution">
    <text evidence="3">The sequence shown here is derived from an EMBL/GenBank/DDBJ whole genome shotgun (WGS) entry which is preliminary data.</text>
</comment>
<dbReference type="InterPro" id="IPR000120">
    <property type="entry name" value="Amidase"/>
</dbReference>
<dbReference type="GO" id="GO:0016740">
    <property type="term" value="F:transferase activity"/>
    <property type="evidence" value="ECO:0007669"/>
    <property type="project" value="UniProtKB-KW"/>
</dbReference>
<dbReference type="PANTHER" id="PTHR11895:SF7">
    <property type="entry name" value="GLUTAMYL-TRNA(GLN) AMIDOTRANSFERASE SUBUNIT A, MITOCHONDRIAL"/>
    <property type="match status" value="1"/>
</dbReference>
<dbReference type="SUPFAM" id="SSF75304">
    <property type="entry name" value="Amidase signature (AS) enzymes"/>
    <property type="match status" value="1"/>
</dbReference>
<dbReference type="PANTHER" id="PTHR11895">
    <property type="entry name" value="TRANSAMIDASE"/>
    <property type="match status" value="1"/>
</dbReference>
<evidence type="ECO:0000256" key="1">
    <source>
        <dbReference type="ARBA" id="ARBA00009199"/>
    </source>
</evidence>
<evidence type="ECO:0000259" key="2">
    <source>
        <dbReference type="Pfam" id="PF01425"/>
    </source>
</evidence>
<protein>
    <submittedName>
        <fullName evidence="3">Glutamyl-tRNA(Gln) amidotransferase subunit A</fullName>
        <ecNumber evidence="3">6.3.5.-</ecNumber>
    </submittedName>
</protein>
<feature type="domain" description="Amidase" evidence="2">
    <location>
        <begin position="92"/>
        <end position="381"/>
    </location>
</feature>
<dbReference type="AlphaFoldDB" id="A0A1V5MJY6"/>
<dbReference type="EC" id="6.3.5.-" evidence="3"/>
<gene>
    <name evidence="3" type="primary">gatA_1</name>
    <name evidence="3" type="ORF">BWY73_00259</name>
</gene>
<sequence>MKISESENPDRLRDKKLIAPANFSVRDQVSDAGSPALEKFTALENATVVQRSLEAGAVLAGRAATAEFGFGLNGDACLKNFTSQAADLAFMADLAGEPRYAAAAGGRFGFKPSHGTVSRAGLIGLMPSLEAVGLLGNHPADVAAAMAEIAGFDGKDFSLEAEPLAGFPVRPPKTESKPVLGRPAGCEARLSPAAREIFSAGLKKLEGAGFPVREVPWPGDETFRDLHRVIGSVEASSSCGKFDGVRYGLRADSANNWNDMYLKTRAASFSTFLKTLLFQGAFFQFESYGTFERAARIRARLIREIGQLFETVDLIISPVRPETPAAESAREVDQTYAAFSLTLPANVTGCPALAFSLSGGREASDPGLQVMGGFRSDAFLLACGKRLFETLTGGA</sequence>
<dbReference type="Pfam" id="PF01425">
    <property type="entry name" value="Amidase"/>
    <property type="match status" value="1"/>
</dbReference>
<dbReference type="InterPro" id="IPR023631">
    <property type="entry name" value="Amidase_dom"/>
</dbReference>
<dbReference type="EMBL" id="MWAK01000019">
    <property type="protein sequence ID" value="OPZ93538.1"/>
    <property type="molecule type" value="Genomic_DNA"/>
</dbReference>
<keyword evidence="3" id="KW-0436">Ligase</keyword>
<keyword evidence="3" id="KW-0808">Transferase</keyword>
<dbReference type="Gene3D" id="3.90.1300.10">
    <property type="entry name" value="Amidase signature (AS) domain"/>
    <property type="match status" value="1"/>
</dbReference>
<reference evidence="3" key="1">
    <citation type="submission" date="2017-02" db="EMBL/GenBank/DDBJ databases">
        <title>Delving into the versatile metabolic prowess of the omnipresent phylum Bacteroidetes.</title>
        <authorList>
            <person name="Nobu M.K."/>
            <person name="Mei R."/>
            <person name="Narihiro T."/>
            <person name="Kuroda K."/>
            <person name="Liu W.-T."/>
        </authorList>
    </citation>
    <scope>NUCLEOTIDE SEQUENCE</scope>
    <source>
        <strain evidence="3">ADurb.Bin417</strain>
    </source>
</reference>
<comment type="similarity">
    <text evidence="1">Belongs to the amidase family.</text>
</comment>